<dbReference type="NCBIfam" id="TIGR00312">
    <property type="entry name" value="cbiD"/>
    <property type="match status" value="1"/>
</dbReference>
<keyword evidence="1 5" id="KW-0169">Cobalamin biosynthesis</keyword>
<evidence type="ECO:0000313" key="6">
    <source>
        <dbReference type="EMBL" id="RGK39467.1"/>
    </source>
</evidence>
<dbReference type="InterPro" id="IPR002748">
    <property type="entry name" value="CbiD"/>
</dbReference>
<keyword evidence="4 5" id="KW-0949">S-adenosyl-L-methionine</keyword>
<dbReference type="Pfam" id="PF01888">
    <property type="entry name" value="CbiD"/>
    <property type="match status" value="1"/>
</dbReference>
<dbReference type="SUPFAM" id="SSF111342">
    <property type="entry name" value="CbiD-like"/>
    <property type="match status" value="1"/>
</dbReference>
<dbReference type="InterPro" id="IPR036074">
    <property type="entry name" value="CbiD_sf"/>
</dbReference>
<dbReference type="EMBL" id="QSQN01000019">
    <property type="protein sequence ID" value="RGK39467.1"/>
    <property type="molecule type" value="Genomic_DNA"/>
</dbReference>
<evidence type="ECO:0000256" key="1">
    <source>
        <dbReference type="ARBA" id="ARBA00022573"/>
    </source>
</evidence>
<sequence length="388" mass="42543">MVYEIGRTKSGLRMGFTTGSCAAAAAKAATYMLLSGETIQQVKLMTPKGIELYLDVEKIRRTEKFAECAIRKYSGDDPDVTNGLLVFARVKKEKGTADTAFYEGNLSLDGGVGVGRITHPGLEQKVGQAAINQIPRKMIFDAVREICLQKGYQGELSVEISIPEGEDVAKKTFNPRLGIRGGISVLGTSGIVEPMSEKALTDTIYLEMKMLRSSGYERCYIVPGNYGMDFLTEQLELDAELTVKCSNYVGEAIEDARLLGMKGILLIGHVGKWVKLAAGVMNTHSRQADCRMEVLAVHAAMQGADRESVCRIMQCLNTTEALKTIRQLGILEQVMASVMERIDFYLSGRAGGEFEIGAIMFSNEDGILGKTPNAEQLLEQIQNERKQK</sequence>
<dbReference type="HAMAP" id="MF_00787">
    <property type="entry name" value="CbiD"/>
    <property type="match status" value="1"/>
</dbReference>
<gene>
    <name evidence="5 6" type="primary">cbiD</name>
    <name evidence="6" type="ORF">DXD17_08060</name>
</gene>
<evidence type="ECO:0000256" key="2">
    <source>
        <dbReference type="ARBA" id="ARBA00022603"/>
    </source>
</evidence>
<keyword evidence="2 5" id="KW-0489">Methyltransferase</keyword>
<evidence type="ECO:0000256" key="5">
    <source>
        <dbReference type="HAMAP-Rule" id="MF_00787"/>
    </source>
</evidence>
<dbReference type="Proteomes" id="UP000260793">
    <property type="component" value="Unassembled WGS sequence"/>
</dbReference>
<evidence type="ECO:0000313" key="7">
    <source>
        <dbReference type="Proteomes" id="UP000260793"/>
    </source>
</evidence>
<protein>
    <recommendedName>
        <fullName evidence="5">Cobalt-precorrin-5B C(1)-methyltransferase</fullName>
        <ecNumber evidence="5">2.1.1.195</ecNumber>
    </recommendedName>
    <alternativeName>
        <fullName evidence="5">Cobalt-precorrin-6A synthase</fullName>
    </alternativeName>
</protein>
<comment type="pathway">
    <text evidence="5">Cofactor biosynthesis; adenosylcobalamin biosynthesis; cob(II)yrinate a,c-diamide from sirohydrochlorin (anaerobic route): step 6/10.</text>
</comment>
<keyword evidence="3 5" id="KW-0808">Transferase</keyword>
<dbReference type="GO" id="GO:0019251">
    <property type="term" value="P:anaerobic cobalamin biosynthetic process"/>
    <property type="evidence" value="ECO:0007669"/>
    <property type="project" value="UniProtKB-UniRule"/>
</dbReference>
<accession>A0A3E4LPR5</accession>
<dbReference type="Gene3D" id="3.30.2110.10">
    <property type="entry name" value="CbiD-like"/>
    <property type="match status" value="1"/>
</dbReference>
<comment type="catalytic activity">
    <reaction evidence="5">
        <text>Co-precorrin-5B + S-adenosyl-L-methionine = Co-precorrin-6A + S-adenosyl-L-homocysteine</text>
        <dbReference type="Rhea" id="RHEA:26285"/>
        <dbReference type="ChEBI" id="CHEBI:57856"/>
        <dbReference type="ChEBI" id="CHEBI:59789"/>
        <dbReference type="ChEBI" id="CHEBI:60063"/>
        <dbReference type="ChEBI" id="CHEBI:60064"/>
        <dbReference type="EC" id="2.1.1.195"/>
    </reaction>
</comment>
<organism evidence="6 7">
    <name type="scientific">[Ruminococcus] lactaris</name>
    <dbReference type="NCBI Taxonomy" id="46228"/>
    <lineage>
        <taxon>Bacteria</taxon>
        <taxon>Bacillati</taxon>
        <taxon>Bacillota</taxon>
        <taxon>Clostridia</taxon>
        <taxon>Lachnospirales</taxon>
        <taxon>Lachnospiraceae</taxon>
        <taxon>Mediterraneibacter</taxon>
    </lineage>
</organism>
<dbReference type="RefSeq" id="WP_117688205.1">
    <property type="nucleotide sequence ID" value="NZ_DAWAXO010000008.1"/>
</dbReference>
<evidence type="ECO:0000256" key="4">
    <source>
        <dbReference type="ARBA" id="ARBA00022691"/>
    </source>
</evidence>
<dbReference type="PANTHER" id="PTHR35863:SF1">
    <property type="entry name" value="COBALT-PRECORRIN-5B C(1)-METHYLTRANSFERASE"/>
    <property type="match status" value="1"/>
</dbReference>
<dbReference type="GO" id="GO:0043780">
    <property type="term" value="F:cobalt-precorrin-5B C1-methyltransferase activity"/>
    <property type="evidence" value="ECO:0007669"/>
    <property type="project" value="RHEA"/>
</dbReference>
<name>A0A3E4LPR5_9FIRM</name>
<dbReference type="PIRSF" id="PIRSF026782">
    <property type="entry name" value="CbiD"/>
    <property type="match status" value="1"/>
</dbReference>
<proteinExistence type="inferred from homology"/>
<evidence type="ECO:0000256" key="3">
    <source>
        <dbReference type="ARBA" id="ARBA00022679"/>
    </source>
</evidence>
<reference evidence="6 7" key="1">
    <citation type="submission" date="2018-08" db="EMBL/GenBank/DDBJ databases">
        <title>A genome reference for cultivated species of the human gut microbiota.</title>
        <authorList>
            <person name="Zou Y."/>
            <person name="Xue W."/>
            <person name="Luo G."/>
        </authorList>
    </citation>
    <scope>NUCLEOTIDE SEQUENCE [LARGE SCALE GENOMIC DNA]</scope>
    <source>
        <strain evidence="6 7">TF11-7</strain>
    </source>
</reference>
<comment type="similarity">
    <text evidence="5">Belongs to the CbiD family.</text>
</comment>
<comment type="caution">
    <text evidence="6">The sequence shown here is derived from an EMBL/GenBank/DDBJ whole genome shotgun (WGS) entry which is preliminary data.</text>
</comment>
<dbReference type="AlphaFoldDB" id="A0A3E4LPR5"/>
<comment type="function">
    <text evidence="5">Catalyzes the methylation of C-1 in cobalt-precorrin-5B to form cobalt-precorrin-6A.</text>
</comment>
<dbReference type="EC" id="2.1.1.195" evidence="5"/>
<dbReference type="UniPathway" id="UPA00148">
    <property type="reaction ID" value="UER00227"/>
</dbReference>
<dbReference type="GO" id="GO:0032259">
    <property type="term" value="P:methylation"/>
    <property type="evidence" value="ECO:0007669"/>
    <property type="project" value="UniProtKB-KW"/>
</dbReference>
<dbReference type="PANTHER" id="PTHR35863">
    <property type="entry name" value="COBALT-PRECORRIN-5B C(1)-METHYLTRANSFERASE"/>
    <property type="match status" value="1"/>
</dbReference>